<organism evidence="2 4">
    <name type="scientific">Gossypium laxum</name>
    <dbReference type="NCBI Taxonomy" id="34288"/>
    <lineage>
        <taxon>Eukaryota</taxon>
        <taxon>Viridiplantae</taxon>
        <taxon>Streptophyta</taxon>
        <taxon>Embryophyta</taxon>
        <taxon>Tracheophyta</taxon>
        <taxon>Spermatophyta</taxon>
        <taxon>Magnoliopsida</taxon>
        <taxon>eudicotyledons</taxon>
        <taxon>Gunneridae</taxon>
        <taxon>Pentapetalae</taxon>
        <taxon>rosids</taxon>
        <taxon>malvids</taxon>
        <taxon>Malvales</taxon>
        <taxon>Malvaceae</taxon>
        <taxon>Malvoideae</taxon>
        <taxon>Gossypium</taxon>
    </lineage>
</organism>
<feature type="non-terminal residue" evidence="2">
    <location>
        <position position="46"/>
    </location>
</feature>
<dbReference type="GO" id="GO:0003676">
    <property type="term" value="F:nucleic acid binding"/>
    <property type="evidence" value="ECO:0007669"/>
    <property type="project" value="InterPro"/>
</dbReference>
<evidence type="ECO:0000313" key="2">
    <source>
        <dbReference type="EMBL" id="MBA0712820.1"/>
    </source>
</evidence>
<reference evidence="2 4" key="1">
    <citation type="journal article" date="2019" name="Genome Biol. Evol.">
        <title>Insights into the evolution of the New World diploid cottons (Gossypium, subgenus Houzingenia) based on genome sequencing.</title>
        <authorList>
            <person name="Grover C.E."/>
            <person name="Arick M.A. 2nd"/>
            <person name="Thrash A."/>
            <person name="Conover J.L."/>
            <person name="Sanders W.S."/>
            <person name="Peterson D.G."/>
            <person name="Frelichowski J.E."/>
            <person name="Scheffler J.A."/>
            <person name="Scheffler B.E."/>
            <person name="Wendel J.F."/>
        </authorList>
    </citation>
    <scope>NUCLEOTIDE SEQUENCE [LARGE SCALE GENOMIC DNA]</scope>
    <source>
        <strain evidence="2">4</strain>
        <tissue evidence="2">Leaf</tissue>
    </source>
</reference>
<dbReference type="EMBL" id="JABEZV010000006">
    <property type="protein sequence ID" value="MBA0712820.1"/>
    <property type="molecule type" value="Genomic_DNA"/>
</dbReference>
<dbReference type="InterPro" id="IPR002156">
    <property type="entry name" value="RNaseH_domain"/>
</dbReference>
<evidence type="ECO:0000259" key="1">
    <source>
        <dbReference type="Pfam" id="PF13456"/>
    </source>
</evidence>
<keyword evidence="4" id="KW-1185">Reference proteome</keyword>
<dbReference type="EMBL" id="JABEZV010000006">
    <property type="protein sequence ID" value="MBA0712821.1"/>
    <property type="molecule type" value="Genomic_DNA"/>
</dbReference>
<dbReference type="GO" id="GO:0004523">
    <property type="term" value="F:RNA-DNA hybrid ribonuclease activity"/>
    <property type="evidence" value="ECO:0007669"/>
    <property type="project" value="InterPro"/>
</dbReference>
<protein>
    <recommendedName>
        <fullName evidence="1">RNase H type-1 domain-containing protein</fullName>
    </recommendedName>
</protein>
<gene>
    <name evidence="2" type="ORF">Golax_011894</name>
    <name evidence="3" type="ORF">Golax_011895</name>
</gene>
<accession>A0A7J8ZMG4</accession>
<dbReference type="AlphaFoldDB" id="A0A7J8ZMG4"/>
<dbReference type="Pfam" id="PF13456">
    <property type="entry name" value="RVT_3"/>
    <property type="match status" value="1"/>
</dbReference>
<proteinExistence type="predicted"/>
<dbReference type="Proteomes" id="UP000593574">
    <property type="component" value="Unassembled WGS sequence"/>
</dbReference>
<name>A0A7J8ZMG4_9ROSI</name>
<feature type="domain" description="RNase H type-1" evidence="1">
    <location>
        <begin position="8"/>
        <end position="43"/>
    </location>
</feature>
<reference evidence="2" key="2">
    <citation type="submission" date="2020-04" db="EMBL/GenBank/DDBJ databases">
        <authorList>
            <person name="Grover C.E."/>
            <person name="Arick M.A. II"/>
            <person name="Thrash A."/>
            <person name="Conover J.L."/>
            <person name="Sanders W.S."/>
            <person name="Peterson D.G."/>
            <person name="Scheffler J.A."/>
            <person name="Scheffler B.E."/>
            <person name="Wendel J.F."/>
        </authorList>
    </citation>
    <scope>NUCLEOTIDE SEQUENCE</scope>
    <source>
        <strain evidence="2">4</strain>
        <tissue evidence="2">Leaf</tissue>
    </source>
</reference>
<evidence type="ECO:0000313" key="3">
    <source>
        <dbReference type="EMBL" id="MBA0712821.1"/>
    </source>
</evidence>
<sequence length="46" mass="5272">MALGRKMPFKIEAKAILEGLRLAWEKALRQIELECDNAFLVESLLI</sequence>
<evidence type="ECO:0000313" key="4">
    <source>
        <dbReference type="Proteomes" id="UP000593574"/>
    </source>
</evidence>
<comment type="caution">
    <text evidence="2">The sequence shown here is derived from an EMBL/GenBank/DDBJ whole genome shotgun (WGS) entry which is preliminary data.</text>
</comment>